<gene>
    <name evidence="4" type="primary">LOC108858334</name>
</gene>
<dbReference type="Proteomes" id="UP000504610">
    <property type="component" value="Chromosome 5"/>
</dbReference>
<dbReference type="AlphaFoldDB" id="A0A6J0NSZ0"/>
<dbReference type="Pfam" id="PF10551">
    <property type="entry name" value="MULE"/>
    <property type="match status" value="1"/>
</dbReference>
<accession>A0A6J0NSZ0</accession>
<evidence type="ECO:0000313" key="4">
    <source>
        <dbReference type="RefSeq" id="XP_018487784.1"/>
    </source>
</evidence>
<keyword evidence="3" id="KW-1185">Reference proteome</keyword>
<proteinExistence type="predicted"/>
<evidence type="ECO:0000259" key="1">
    <source>
        <dbReference type="Pfam" id="PF03108"/>
    </source>
</evidence>
<evidence type="ECO:0000313" key="3">
    <source>
        <dbReference type="Proteomes" id="UP000504610"/>
    </source>
</evidence>
<name>A0A6J0NSZ0_RAPSA</name>
<dbReference type="InterPro" id="IPR018289">
    <property type="entry name" value="MULE_transposase_dom"/>
</dbReference>
<organism evidence="3 4">
    <name type="scientific">Raphanus sativus</name>
    <name type="common">Radish</name>
    <name type="synonym">Raphanus raphanistrum var. sativus</name>
    <dbReference type="NCBI Taxonomy" id="3726"/>
    <lineage>
        <taxon>Eukaryota</taxon>
        <taxon>Viridiplantae</taxon>
        <taxon>Streptophyta</taxon>
        <taxon>Embryophyta</taxon>
        <taxon>Tracheophyta</taxon>
        <taxon>Spermatophyta</taxon>
        <taxon>Magnoliopsida</taxon>
        <taxon>eudicotyledons</taxon>
        <taxon>Gunneridae</taxon>
        <taxon>Pentapetalae</taxon>
        <taxon>rosids</taxon>
        <taxon>malvids</taxon>
        <taxon>Brassicales</taxon>
        <taxon>Brassicaceae</taxon>
        <taxon>Brassiceae</taxon>
        <taxon>Raphanus</taxon>
    </lineage>
</organism>
<dbReference type="InterPro" id="IPR004332">
    <property type="entry name" value="Transposase_MuDR"/>
</dbReference>
<reference evidence="3" key="1">
    <citation type="journal article" date="2019" name="Database">
        <title>The radish genome database (RadishGD): an integrated information resource for radish genomics.</title>
        <authorList>
            <person name="Yu H.J."/>
            <person name="Baek S."/>
            <person name="Lee Y.J."/>
            <person name="Cho A."/>
            <person name="Mun J.H."/>
        </authorList>
    </citation>
    <scope>NUCLEOTIDE SEQUENCE [LARGE SCALE GENOMIC DNA]</scope>
    <source>
        <strain evidence="3">cv. WK10039</strain>
    </source>
</reference>
<dbReference type="KEGG" id="rsz:108858334"/>
<dbReference type="GeneID" id="108858334"/>
<dbReference type="PANTHER" id="PTHR31973:SF187">
    <property type="entry name" value="MUTATOR TRANSPOSASE MUDRA PROTEIN"/>
    <property type="match status" value="1"/>
</dbReference>
<feature type="domain" description="Transposase MuDR plant" evidence="1">
    <location>
        <begin position="57"/>
        <end position="119"/>
    </location>
</feature>
<dbReference type="PANTHER" id="PTHR31973">
    <property type="entry name" value="POLYPROTEIN, PUTATIVE-RELATED"/>
    <property type="match status" value="1"/>
</dbReference>
<evidence type="ECO:0000259" key="2">
    <source>
        <dbReference type="Pfam" id="PF10551"/>
    </source>
</evidence>
<dbReference type="RefSeq" id="XP_018487784.1">
    <property type="nucleotide sequence ID" value="XM_018632282.1"/>
</dbReference>
<dbReference type="OrthoDB" id="1022893at2759"/>
<feature type="domain" description="MULE transposase" evidence="2">
    <location>
        <begin position="253"/>
        <end position="330"/>
    </location>
</feature>
<protein>
    <submittedName>
        <fullName evidence="4">Uncharacterized protein LOC108858334</fullName>
    </submittedName>
</protein>
<dbReference type="Pfam" id="PF03108">
    <property type="entry name" value="DBD_Tnp_Mut"/>
    <property type="match status" value="1"/>
</dbReference>
<sequence>MEAAQGLVLTTTKPAAGVNPVENEPNAGETLPPMMKLTMFCATKGEGEIRDYDGEVATGMIFRNKDAFRQYMAVHAINKKFCFRSRKSEPGLMVLECCGEGCPWRVYAVKLKDAKVFEIRKVISDHSCTIDERGGYQTQATATVIGELMRSTFGGACNGPRPREIRQMMRGDHDVNISYWKAWRSRDVAIEKVKGTTTSSYHQLPDYLKRLVNANLGTITSLFTERDGVAERFKYMFVAFGASVQGYEYMRKVIVIDGTHLKGKYAGCLLTASAQDGNYQIFPLAYAIVDSENDSSWGWFFQQMTTFVNGDEGLVFVSDRHTSISKGISKGIALVHLKRNIRSNFRAKHLEYLVAKAARTFRMQDFYTIFNEIQSMGAACAEYLLGIGLEHWARAHFLGNRYNIMTSNLAES</sequence>
<reference evidence="4" key="2">
    <citation type="submission" date="2025-08" db="UniProtKB">
        <authorList>
            <consortium name="RefSeq"/>
        </authorList>
    </citation>
    <scope>IDENTIFICATION</scope>
    <source>
        <tissue evidence="4">Leaf</tissue>
    </source>
</reference>